<comment type="caution">
    <text evidence="2">The sequence shown here is derived from an EMBL/GenBank/DDBJ whole genome shotgun (WGS) entry which is preliminary data.</text>
</comment>
<feature type="region of interest" description="Disordered" evidence="1">
    <location>
        <begin position="54"/>
        <end position="84"/>
    </location>
</feature>
<feature type="region of interest" description="Disordered" evidence="1">
    <location>
        <begin position="230"/>
        <end position="374"/>
    </location>
</feature>
<gene>
    <name evidence="2" type="ORF">B0T20DRAFT_501470</name>
</gene>
<feature type="compositionally biased region" description="Pro residues" evidence="1">
    <location>
        <begin position="13"/>
        <end position="23"/>
    </location>
</feature>
<feature type="region of interest" description="Disordered" evidence="1">
    <location>
        <begin position="387"/>
        <end position="441"/>
    </location>
</feature>
<feature type="compositionally biased region" description="Low complexity" evidence="1">
    <location>
        <begin position="230"/>
        <end position="250"/>
    </location>
</feature>
<feature type="region of interest" description="Disordered" evidence="1">
    <location>
        <begin position="1"/>
        <end position="38"/>
    </location>
</feature>
<feature type="compositionally biased region" description="Polar residues" evidence="1">
    <location>
        <begin position="403"/>
        <end position="416"/>
    </location>
</feature>
<evidence type="ECO:0000313" key="3">
    <source>
        <dbReference type="Proteomes" id="UP001281003"/>
    </source>
</evidence>
<accession>A0AAE0PAI9</accession>
<evidence type="ECO:0000313" key="2">
    <source>
        <dbReference type="EMBL" id="KAK3396197.1"/>
    </source>
</evidence>
<evidence type="ECO:0000256" key="1">
    <source>
        <dbReference type="SAM" id="MobiDB-lite"/>
    </source>
</evidence>
<feature type="compositionally biased region" description="Polar residues" evidence="1">
    <location>
        <begin position="432"/>
        <end position="441"/>
    </location>
</feature>
<feature type="region of interest" description="Disordered" evidence="1">
    <location>
        <begin position="145"/>
        <end position="196"/>
    </location>
</feature>
<organism evidence="2 3">
    <name type="scientific">Sordaria brevicollis</name>
    <dbReference type="NCBI Taxonomy" id="83679"/>
    <lineage>
        <taxon>Eukaryota</taxon>
        <taxon>Fungi</taxon>
        <taxon>Dikarya</taxon>
        <taxon>Ascomycota</taxon>
        <taxon>Pezizomycotina</taxon>
        <taxon>Sordariomycetes</taxon>
        <taxon>Sordariomycetidae</taxon>
        <taxon>Sordariales</taxon>
        <taxon>Sordariaceae</taxon>
        <taxon>Sordaria</taxon>
    </lineage>
</organism>
<protein>
    <submittedName>
        <fullName evidence="2">Uncharacterized protein</fullName>
    </submittedName>
</protein>
<feature type="compositionally biased region" description="Low complexity" evidence="1">
    <location>
        <begin position="349"/>
        <end position="360"/>
    </location>
</feature>
<keyword evidence="3" id="KW-1185">Reference proteome</keyword>
<reference evidence="2" key="2">
    <citation type="submission" date="2023-07" db="EMBL/GenBank/DDBJ databases">
        <authorList>
            <consortium name="Lawrence Berkeley National Laboratory"/>
            <person name="Haridas S."/>
            <person name="Hensen N."/>
            <person name="Bonometti L."/>
            <person name="Westerberg I."/>
            <person name="Brannstrom I.O."/>
            <person name="Guillou S."/>
            <person name="Cros-Aarteil S."/>
            <person name="Calhoun S."/>
            <person name="Kuo A."/>
            <person name="Mondo S."/>
            <person name="Pangilinan J."/>
            <person name="Riley R."/>
            <person name="LaButti K."/>
            <person name="Andreopoulos B."/>
            <person name="Lipzen A."/>
            <person name="Chen C."/>
            <person name="Yanf M."/>
            <person name="Daum C."/>
            <person name="Ng V."/>
            <person name="Clum A."/>
            <person name="Steindorff A."/>
            <person name="Ohm R."/>
            <person name="Martin F."/>
            <person name="Silar P."/>
            <person name="Natvig D."/>
            <person name="Lalanne C."/>
            <person name="Gautier V."/>
            <person name="Ament-velasquez S.L."/>
            <person name="Kruys A."/>
            <person name="Hutchinson M.I."/>
            <person name="Powell A.J."/>
            <person name="Barry K."/>
            <person name="Miller A.N."/>
            <person name="Grigoriev I.V."/>
            <person name="Debuchy R."/>
            <person name="Gladieux P."/>
            <person name="Thoren M.H."/>
            <person name="Johannesson H."/>
        </authorList>
    </citation>
    <scope>NUCLEOTIDE SEQUENCE</scope>
    <source>
        <strain evidence="2">FGSC 1904</strain>
    </source>
</reference>
<proteinExistence type="predicted"/>
<dbReference type="AlphaFoldDB" id="A0AAE0PAI9"/>
<name>A0AAE0PAI9_SORBR</name>
<dbReference type="EMBL" id="JAUTDP010000009">
    <property type="protein sequence ID" value="KAK3396197.1"/>
    <property type="molecule type" value="Genomic_DNA"/>
</dbReference>
<reference evidence="2" key="1">
    <citation type="journal article" date="2023" name="Mol. Phylogenet. Evol.">
        <title>Genome-scale phylogeny and comparative genomics of the fungal order Sordariales.</title>
        <authorList>
            <person name="Hensen N."/>
            <person name="Bonometti L."/>
            <person name="Westerberg I."/>
            <person name="Brannstrom I.O."/>
            <person name="Guillou S."/>
            <person name="Cros-Aarteil S."/>
            <person name="Calhoun S."/>
            <person name="Haridas S."/>
            <person name="Kuo A."/>
            <person name="Mondo S."/>
            <person name="Pangilinan J."/>
            <person name="Riley R."/>
            <person name="LaButti K."/>
            <person name="Andreopoulos B."/>
            <person name="Lipzen A."/>
            <person name="Chen C."/>
            <person name="Yan M."/>
            <person name="Daum C."/>
            <person name="Ng V."/>
            <person name="Clum A."/>
            <person name="Steindorff A."/>
            <person name="Ohm R.A."/>
            <person name="Martin F."/>
            <person name="Silar P."/>
            <person name="Natvig D.O."/>
            <person name="Lalanne C."/>
            <person name="Gautier V."/>
            <person name="Ament-Velasquez S.L."/>
            <person name="Kruys A."/>
            <person name="Hutchinson M.I."/>
            <person name="Powell A.J."/>
            <person name="Barry K."/>
            <person name="Miller A.N."/>
            <person name="Grigoriev I.V."/>
            <person name="Debuchy R."/>
            <person name="Gladieux P."/>
            <person name="Hiltunen Thoren M."/>
            <person name="Johannesson H."/>
        </authorList>
    </citation>
    <scope>NUCLEOTIDE SEQUENCE</scope>
    <source>
        <strain evidence="2">FGSC 1904</strain>
    </source>
</reference>
<feature type="compositionally biased region" description="Low complexity" evidence="1">
    <location>
        <begin position="304"/>
        <end position="322"/>
    </location>
</feature>
<sequence length="441" mass="47428">MTRKPLFQDPASPYSPPSFPLPFRPRRRDSDDGVGGRHMQTLIQQISNLTIDDYESPQGEHHREQRSFVQTTTTTTTTRQPPSWMMNHPYDGSTRLLASPASSSHFSSSSTISSPRPTATAIHHDCCSTSCSDFSGAAATTTTTGRYYSKPETSDRISEVSSSSFGFGAGERGSPRSSNTRYLRTRRGAISGPTTCSSRADGLDTIMIDAREPLSGQQLERLLLSFPGNRSALSSDSSGGSRAGSSITAAIRPSTNRMNEARPLLPSPTYSSNGWTDHQDRSNSVASSSSNSRNTVRPPFSYTVPSPFSVASPVSASRSSSSHYSHQIKNGNGEITPHDSISQVGGGSPASAWAPPTAWRTAEEKRPSISLPGRSLHLSGVRHVPASEFDGSRLSPHVLRPPQQDNNGWILPSSTPGRFGPSPPSEFGARSSRGSSHLNFY</sequence>
<feature type="compositionally biased region" description="Low complexity" evidence="1">
    <location>
        <begin position="282"/>
        <end position="297"/>
    </location>
</feature>
<dbReference type="Proteomes" id="UP001281003">
    <property type="component" value="Unassembled WGS sequence"/>
</dbReference>